<evidence type="ECO:0000313" key="2">
    <source>
        <dbReference type="EMBL" id="MBC3845720.1"/>
    </source>
</evidence>
<gene>
    <name evidence="2" type="ORF">H6H04_04975</name>
</gene>
<proteinExistence type="predicted"/>
<evidence type="ECO:0000256" key="1">
    <source>
        <dbReference type="SAM" id="Phobius"/>
    </source>
</evidence>
<dbReference type="RefSeq" id="WP_186844819.1">
    <property type="nucleotide sequence ID" value="NZ_JACOME010000001.1"/>
</dbReference>
<evidence type="ECO:0000313" key="3">
    <source>
        <dbReference type="Proteomes" id="UP000607435"/>
    </source>
</evidence>
<keyword evidence="1" id="KW-1133">Transmembrane helix</keyword>
<protein>
    <recommendedName>
        <fullName evidence="4">DUF1048 domain-containing protein</fullName>
    </recommendedName>
</protein>
<sequence>MSILNKEHIQFIDNYLDNSNIIFLDIRMEMVDHVASAIESEIKAGDTRDFYYIFKDYMVKNKTILLAQNRKFTSAVDKAIGRKWIINMFSKTGLLTLVLAFTIIFLLNTYFEFVNVIKHIPLFVFIAIVVLYFIYIKKKNRRYSAIERIPFYFLATYYITDFLIKFGIRNSSFFNESVVITILISSLFITLFVTLLFTAYAYKKEYDLKFNKLS</sequence>
<organism evidence="2 3">
    <name type="scientific">Winogradskyella echinorum</name>
    <dbReference type="NCBI Taxonomy" id="538189"/>
    <lineage>
        <taxon>Bacteria</taxon>
        <taxon>Pseudomonadati</taxon>
        <taxon>Bacteroidota</taxon>
        <taxon>Flavobacteriia</taxon>
        <taxon>Flavobacteriales</taxon>
        <taxon>Flavobacteriaceae</taxon>
        <taxon>Winogradskyella</taxon>
    </lineage>
</organism>
<feature type="transmembrane region" description="Helical" evidence="1">
    <location>
        <begin position="149"/>
        <end position="168"/>
    </location>
</feature>
<keyword evidence="1" id="KW-0472">Membrane</keyword>
<dbReference type="Proteomes" id="UP000607435">
    <property type="component" value="Unassembled WGS sequence"/>
</dbReference>
<name>A0ABR6Y0D8_9FLAO</name>
<feature type="transmembrane region" description="Helical" evidence="1">
    <location>
        <begin position="180"/>
        <end position="202"/>
    </location>
</feature>
<evidence type="ECO:0008006" key="4">
    <source>
        <dbReference type="Google" id="ProtNLM"/>
    </source>
</evidence>
<accession>A0ABR6Y0D8</accession>
<comment type="caution">
    <text evidence="2">The sequence shown here is derived from an EMBL/GenBank/DDBJ whole genome shotgun (WGS) entry which is preliminary data.</text>
</comment>
<keyword evidence="1" id="KW-0812">Transmembrane</keyword>
<dbReference type="EMBL" id="JACOME010000001">
    <property type="protein sequence ID" value="MBC3845720.1"/>
    <property type="molecule type" value="Genomic_DNA"/>
</dbReference>
<feature type="transmembrane region" description="Helical" evidence="1">
    <location>
        <begin position="117"/>
        <end position="137"/>
    </location>
</feature>
<feature type="transmembrane region" description="Helical" evidence="1">
    <location>
        <begin position="92"/>
        <end position="111"/>
    </location>
</feature>
<reference evidence="2 3" key="1">
    <citation type="submission" date="2020-08" db="EMBL/GenBank/DDBJ databases">
        <title>Winogradskyella ouciana sp. nov., isolated from the hadal seawater of the Mariana Trench.</title>
        <authorList>
            <person name="He X."/>
        </authorList>
    </citation>
    <scope>NUCLEOTIDE SEQUENCE [LARGE SCALE GENOMIC DNA]</scope>
    <source>
        <strain evidence="2 3">KCTC 22026</strain>
    </source>
</reference>
<keyword evidence="3" id="KW-1185">Reference proteome</keyword>